<keyword evidence="8" id="KW-0012">Acyltransferase</keyword>
<dbReference type="InterPro" id="IPR032805">
    <property type="entry name" value="Wax_synthase_dom"/>
</dbReference>
<evidence type="ECO:0000313" key="12">
    <source>
        <dbReference type="Proteomes" id="UP000836841"/>
    </source>
</evidence>
<keyword evidence="4 9" id="KW-0812">Transmembrane</keyword>
<dbReference type="InterPro" id="IPR044851">
    <property type="entry name" value="Wax_synthase"/>
</dbReference>
<feature type="domain" description="Wax synthase" evidence="10">
    <location>
        <begin position="4"/>
        <end position="65"/>
    </location>
</feature>
<name>A0AAU9RUN2_THLAR</name>
<dbReference type="PANTHER" id="PTHR31595">
    <property type="entry name" value="LONG-CHAIN-ALCOHOL O-FATTY-ACYLTRANSFERASE 3-RELATED"/>
    <property type="match status" value="1"/>
</dbReference>
<evidence type="ECO:0000256" key="1">
    <source>
        <dbReference type="ARBA" id="ARBA00004141"/>
    </source>
</evidence>
<gene>
    <name evidence="11" type="ORF">TAV2_LOCUS10128</name>
</gene>
<dbReference type="PANTHER" id="PTHR31595:SF70">
    <property type="entry name" value="LONG-CHAIN-ALCOHOL O-FATTY-ACYLTRANSFERASE 3-RELATED"/>
    <property type="match status" value="1"/>
</dbReference>
<protein>
    <recommendedName>
        <fullName evidence="10">Wax synthase domain-containing protein</fullName>
    </recommendedName>
</protein>
<evidence type="ECO:0000256" key="3">
    <source>
        <dbReference type="ARBA" id="ARBA00022679"/>
    </source>
</evidence>
<keyword evidence="6" id="KW-0443">Lipid metabolism</keyword>
<evidence type="ECO:0000256" key="7">
    <source>
        <dbReference type="ARBA" id="ARBA00023136"/>
    </source>
</evidence>
<sequence>MVTASLWSTVYSPVRTLCRRFVNSEWASFIGVLATFIVSGLGHEATFACLTREPPTGEVTLFFVLHGVCVGVEVLVKKKTSVGRWPVRQVVSRLLTVGFLCVTSGWLVFPQLNHVMERSASEALLVVDFFKRKLYDHGNKMLRLQNPFEILVGSLYLCIPYDHSVHFVRFVATGYVYVGRSAYFYSSICAKVSKLVVYKTKNLIELVVCKPVAVIVMKWRNQLTVVAEIL</sequence>
<evidence type="ECO:0000313" key="11">
    <source>
        <dbReference type="EMBL" id="CAH2051651.1"/>
    </source>
</evidence>
<keyword evidence="7 9" id="KW-0472">Membrane</keyword>
<proteinExistence type="inferred from homology"/>
<keyword evidence="12" id="KW-1185">Reference proteome</keyword>
<comment type="subcellular location">
    <subcellularLocation>
        <location evidence="1">Membrane</location>
        <topology evidence="1">Multi-pass membrane protein</topology>
    </subcellularLocation>
</comment>
<dbReference type="AlphaFoldDB" id="A0AAU9RUN2"/>
<evidence type="ECO:0000256" key="2">
    <source>
        <dbReference type="ARBA" id="ARBA00007282"/>
    </source>
</evidence>
<dbReference type="GO" id="GO:0008374">
    <property type="term" value="F:O-acyltransferase activity"/>
    <property type="evidence" value="ECO:0007669"/>
    <property type="project" value="InterPro"/>
</dbReference>
<evidence type="ECO:0000259" key="10">
    <source>
        <dbReference type="Pfam" id="PF13813"/>
    </source>
</evidence>
<reference evidence="11 12" key="1">
    <citation type="submission" date="2022-03" db="EMBL/GenBank/DDBJ databases">
        <authorList>
            <person name="Nunn A."/>
            <person name="Chopra R."/>
            <person name="Nunn A."/>
            <person name="Contreras Garrido A."/>
        </authorList>
    </citation>
    <scope>NUCLEOTIDE SEQUENCE [LARGE SCALE GENOMIC DNA]</scope>
</reference>
<evidence type="ECO:0000256" key="8">
    <source>
        <dbReference type="ARBA" id="ARBA00023315"/>
    </source>
</evidence>
<dbReference type="Proteomes" id="UP000836841">
    <property type="component" value="Chromosome 3"/>
</dbReference>
<evidence type="ECO:0000256" key="5">
    <source>
        <dbReference type="ARBA" id="ARBA00022989"/>
    </source>
</evidence>
<dbReference type="GO" id="GO:0016020">
    <property type="term" value="C:membrane"/>
    <property type="evidence" value="ECO:0007669"/>
    <property type="project" value="UniProtKB-SubCell"/>
</dbReference>
<accession>A0AAU9RUN2</accession>
<dbReference type="Pfam" id="PF13813">
    <property type="entry name" value="MBOAT_2"/>
    <property type="match status" value="1"/>
</dbReference>
<organism evidence="11 12">
    <name type="scientific">Thlaspi arvense</name>
    <name type="common">Field penny-cress</name>
    <dbReference type="NCBI Taxonomy" id="13288"/>
    <lineage>
        <taxon>Eukaryota</taxon>
        <taxon>Viridiplantae</taxon>
        <taxon>Streptophyta</taxon>
        <taxon>Embryophyta</taxon>
        <taxon>Tracheophyta</taxon>
        <taxon>Spermatophyta</taxon>
        <taxon>Magnoliopsida</taxon>
        <taxon>eudicotyledons</taxon>
        <taxon>Gunneridae</taxon>
        <taxon>Pentapetalae</taxon>
        <taxon>rosids</taxon>
        <taxon>malvids</taxon>
        <taxon>Brassicales</taxon>
        <taxon>Brassicaceae</taxon>
        <taxon>Thlaspideae</taxon>
        <taxon>Thlaspi</taxon>
    </lineage>
</organism>
<comment type="similarity">
    <text evidence="2">Belongs to the wax synthase family.</text>
</comment>
<keyword evidence="5 9" id="KW-1133">Transmembrane helix</keyword>
<feature type="transmembrane region" description="Helical" evidence="9">
    <location>
        <begin position="21"/>
        <end position="39"/>
    </location>
</feature>
<keyword evidence="3" id="KW-0808">Transferase</keyword>
<evidence type="ECO:0000256" key="9">
    <source>
        <dbReference type="SAM" id="Phobius"/>
    </source>
</evidence>
<dbReference type="GO" id="GO:0006629">
    <property type="term" value="P:lipid metabolic process"/>
    <property type="evidence" value="ECO:0007669"/>
    <property type="project" value="UniProtKB-KW"/>
</dbReference>
<feature type="transmembrane region" description="Helical" evidence="9">
    <location>
        <begin position="90"/>
        <end position="109"/>
    </location>
</feature>
<evidence type="ECO:0000256" key="6">
    <source>
        <dbReference type="ARBA" id="ARBA00023098"/>
    </source>
</evidence>
<dbReference type="EMBL" id="OU466859">
    <property type="protein sequence ID" value="CAH2051651.1"/>
    <property type="molecule type" value="Genomic_DNA"/>
</dbReference>
<evidence type="ECO:0000256" key="4">
    <source>
        <dbReference type="ARBA" id="ARBA00022692"/>
    </source>
</evidence>
<feature type="transmembrane region" description="Helical" evidence="9">
    <location>
        <begin position="59"/>
        <end position="78"/>
    </location>
</feature>